<name>A0ABU1T2V3_9ACTO</name>
<evidence type="ECO:0000256" key="3">
    <source>
        <dbReference type="ARBA" id="ARBA00020378"/>
    </source>
</evidence>
<dbReference type="InterPro" id="IPR007859">
    <property type="entry name" value="ETF-QO/FixX_C"/>
</dbReference>
<keyword evidence="12" id="KW-1185">Reference proteome</keyword>
<keyword evidence="5" id="KW-0479">Metal-binding</keyword>
<dbReference type="Proteomes" id="UP001266099">
    <property type="component" value="Unassembled WGS sequence"/>
</dbReference>
<evidence type="ECO:0000256" key="9">
    <source>
        <dbReference type="ARBA" id="ARBA00023231"/>
    </source>
</evidence>
<comment type="caution">
    <text evidence="11">The sequence shown here is derived from an EMBL/GenBank/DDBJ whole genome shotgun (WGS) entry which is preliminary data.</text>
</comment>
<keyword evidence="9" id="KW-0535">Nitrogen fixation</keyword>
<evidence type="ECO:0000256" key="6">
    <source>
        <dbReference type="ARBA" id="ARBA00022982"/>
    </source>
</evidence>
<proteinExistence type="predicted"/>
<evidence type="ECO:0000256" key="7">
    <source>
        <dbReference type="ARBA" id="ARBA00023004"/>
    </source>
</evidence>
<sequence>MARSASHQHLAHTNFETDEIGHIQINQQLVQLAGIGETLIKVCPAGVYSRDSHGEIQAEYAACLECGTCRQIAPEGALSWHYPRGAYGVMYTQG</sequence>
<evidence type="ECO:0000256" key="5">
    <source>
        <dbReference type="ARBA" id="ARBA00022723"/>
    </source>
</evidence>
<evidence type="ECO:0000256" key="4">
    <source>
        <dbReference type="ARBA" id="ARBA00022448"/>
    </source>
</evidence>
<comment type="function">
    <text evidence="1">Could be a 3Fe-4S cluster-containing protein.</text>
</comment>
<evidence type="ECO:0000259" key="10">
    <source>
        <dbReference type="PROSITE" id="PS51379"/>
    </source>
</evidence>
<gene>
    <name evidence="11" type="ORF">J2S36_001257</name>
</gene>
<dbReference type="PIRSF" id="PIRSF036548">
    <property type="entry name" value="Fdx_FixX"/>
    <property type="match status" value="1"/>
</dbReference>
<dbReference type="InterPro" id="IPR012206">
    <property type="entry name" value="Fd_FixX"/>
</dbReference>
<protein>
    <recommendedName>
        <fullName evidence="3">Ferredoxin-like protein</fullName>
    </recommendedName>
</protein>
<dbReference type="Pfam" id="PF05187">
    <property type="entry name" value="Fer4_ETF_QO"/>
    <property type="match status" value="1"/>
</dbReference>
<evidence type="ECO:0000256" key="1">
    <source>
        <dbReference type="ARBA" id="ARBA00003208"/>
    </source>
</evidence>
<dbReference type="InterPro" id="IPR017896">
    <property type="entry name" value="4Fe4S_Fe-S-bd"/>
</dbReference>
<dbReference type="Gene3D" id="3.30.70.20">
    <property type="match status" value="1"/>
</dbReference>
<organism evidence="11 12">
    <name type="scientific">Arcanobacterium hippocoleae</name>
    <dbReference type="NCBI Taxonomy" id="149017"/>
    <lineage>
        <taxon>Bacteria</taxon>
        <taxon>Bacillati</taxon>
        <taxon>Actinomycetota</taxon>
        <taxon>Actinomycetes</taxon>
        <taxon>Actinomycetales</taxon>
        <taxon>Actinomycetaceae</taxon>
        <taxon>Arcanobacterium</taxon>
    </lineage>
</organism>
<comment type="similarity">
    <text evidence="2">To ferredoxins from P.putida and C.tartarivorum, ferredoxin I from A.vinelandii, ferredoxin II from D.desulfuricans.</text>
</comment>
<reference evidence="11 12" key="1">
    <citation type="submission" date="2023-07" db="EMBL/GenBank/DDBJ databases">
        <title>Sequencing the genomes of 1000 actinobacteria strains.</title>
        <authorList>
            <person name="Klenk H.-P."/>
        </authorList>
    </citation>
    <scope>NUCLEOTIDE SEQUENCE [LARGE SCALE GENOMIC DNA]</scope>
    <source>
        <strain evidence="11 12">DSM 15539</strain>
    </source>
</reference>
<dbReference type="EMBL" id="JAVDUJ010000001">
    <property type="protein sequence ID" value="MDR6939714.1"/>
    <property type="molecule type" value="Genomic_DNA"/>
</dbReference>
<feature type="domain" description="4Fe-4S ferredoxin-type" evidence="10">
    <location>
        <begin position="54"/>
        <end position="83"/>
    </location>
</feature>
<evidence type="ECO:0000256" key="8">
    <source>
        <dbReference type="ARBA" id="ARBA00023014"/>
    </source>
</evidence>
<dbReference type="RefSeq" id="WP_309956613.1">
    <property type="nucleotide sequence ID" value="NZ_JAVDUJ010000001.1"/>
</dbReference>
<dbReference type="PROSITE" id="PS51379">
    <property type="entry name" value="4FE4S_FER_2"/>
    <property type="match status" value="1"/>
</dbReference>
<evidence type="ECO:0000313" key="11">
    <source>
        <dbReference type="EMBL" id="MDR6939714.1"/>
    </source>
</evidence>
<evidence type="ECO:0000313" key="12">
    <source>
        <dbReference type="Proteomes" id="UP001266099"/>
    </source>
</evidence>
<keyword evidence="6" id="KW-0249">Electron transport</keyword>
<dbReference type="PANTHER" id="PTHR43082:SF3">
    <property type="entry name" value="FERREDOXIN-LIKE PROTEIN YDIT"/>
    <property type="match status" value="1"/>
</dbReference>
<dbReference type="SUPFAM" id="SSF54862">
    <property type="entry name" value="4Fe-4S ferredoxins"/>
    <property type="match status" value="1"/>
</dbReference>
<dbReference type="PANTHER" id="PTHR43082">
    <property type="entry name" value="FERREDOXIN-LIKE"/>
    <property type="match status" value="1"/>
</dbReference>
<keyword evidence="8" id="KW-0411">Iron-sulfur</keyword>
<keyword evidence="7" id="KW-0408">Iron</keyword>
<accession>A0ABU1T2V3</accession>
<keyword evidence="4" id="KW-0813">Transport</keyword>
<evidence type="ECO:0000256" key="2">
    <source>
        <dbReference type="ARBA" id="ARBA00009192"/>
    </source>
</evidence>